<keyword evidence="1 4" id="KW-0812">Transmembrane</keyword>
<dbReference type="InterPro" id="IPR036259">
    <property type="entry name" value="MFS_trans_sf"/>
</dbReference>
<gene>
    <name evidence="5" type="ORF">EAH82_01680</name>
</gene>
<evidence type="ECO:0000256" key="1">
    <source>
        <dbReference type="ARBA" id="ARBA00022692"/>
    </source>
</evidence>
<dbReference type="AlphaFoldDB" id="A0A502E2L1"/>
<proteinExistence type="predicted"/>
<dbReference type="EMBL" id="RCZI01000001">
    <property type="protein sequence ID" value="TPG30992.1"/>
    <property type="molecule type" value="Genomic_DNA"/>
</dbReference>
<feature type="transmembrane region" description="Helical" evidence="4">
    <location>
        <begin position="198"/>
        <end position="221"/>
    </location>
</feature>
<dbReference type="Proteomes" id="UP000319212">
    <property type="component" value="Unassembled WGS sequence"/>
</dbReference>
<feature type="transmembrane region" description="Helical" evidence="4">
    <location>
        <begin position="354"/>
        <end position="373"/>
    </location>
</feature>
<evidence type="ECO:0000256" key="3">
    <source>
        <dbReference type="ARBA" id="ARBA00023136"/>
    </source>
</evidence>
<name>A0A502E2L1_9BURK</name>
<feature type="transmembrane region" description="Helical" evidence="4">
    <location>
        <begin position="68"/>
        <end position="85"/>
    </location>
</feature>
<keyword evidence="3 4" id="KW-0472">Membrane</keyword>
<accession>A0A502E2L1</accession>
<dbReference type="CDD" id="cd17339">
    <property type="entry name" value="MFS_NIMT_CynX_like"/>
    <property type="match status" value="1"/>
</dbReference>
<dbReference type="InterPro" id="IPR011701">
    <property type="entry name" value="MFS"/>
</dbReference>
<evidence type="ECO:0000256" key="2">
    <source>
        <dbReference type="ARBA" id="ARBA00022989"/>
    </source>
</evidence>
<evidence type="ECO:0000256" key="4">
    <source>
        <dbReference type="SAM" id="Phobius"/>
    </source>
</evidence>
<feature type="transmembrane region" description="Helical" evidence="4">
    <location>
        <begin position="125"/>
        <end position="146"/>
    </location>
</feature>
<evidence type="ECO:0000313" key="6">
    <source>
        <dbReference type="Proteomes" id="UP000319212"/>
    </source>
</evidence>
<dbReference type="PANTHER" id="PTHR23523">
    <property type="match status" value="1"/>
</dbReference>
<feature type="transmembrane region" description="Helical" evidence="4">
    <location>
        <begin position="288"/>
        <end position="310"/>
    </location>
</feature>
<dbReference type="Gene3D" id="1.20.1250.20">
    <property type="entry name" value="MFS general substrate transporter like domains"/>
    <property type="match status" value="1"/>
</dbReference>
<feature type="transmembrane region" description="Helical" evidence="4">
    <location>
        <begin position="34"/>
        <end position="56"/>
    </location>
</feature>
<organism evidence="5 6">
    <name type="scientific">Variovorax guangxiensis</name>
    <dbReference type="NCBI Taxonomy" id="1775474"/>
    <lineage>
        <taxon>Bacteria</taxon>
        <taxon>Pseudomonadati</taxon>
        <taxon>Pseudomonadota</taxon>
        <taxon>Betaproteobacteria</taxon>
        <taxon>Burkholderiales</taxon>
        <taxon>Comamonadaceae</taxon>
        <taxon>Variovorax</taxon>
    </lineage>
</organism>
<reference evidence="5 6" key="1">
    <citation type="journal article" date="2019" name="Environ. Microbiol.">
        <title>Species interactions and distinct microbial communities in high Arctic permafrost affected cryosols are associated with the CH4 and CO2 gas fluxes.</title>
        <authorList>
            <person name="Altshuler I."/>
            <person name="Hamel J."/>
            <person name="Turney S."/>
            <person name="Magnuson E."/>
            <person name="Levesque R."/>
            <person name="Greer C."/>
            <person name="Whyte L.G."/>
        </authorList>
    </citation>
    <scope>NUCLEOTIDE SEQUENCE [LARGE SCALE GENOMIC DNA]</scope>
    <source>
        <strain evidence="5 6">S06.C</strain>
    </source>
</reference>
<sequence>MLGLSLIVIAFNLRPVFSSLSVVLPEIVAATRMSATAASALTTLPIVCLGVFAMCAPWLGRRLGMERALLLCMVLITVGTALRGLGHVPLLFMASALAGIGIAVSNVLLSALIKREFSRHGAALMGGYTMAVCGGAAAGAGLTVPLEHALGFGWTGALALWAVPAACALALWAPQAWPVRPLASESGFVVRGLWRDPLAWQVTLYMGLQSALAYSVMGWLAPILRERGLSAETAGFVVSVSVLTQVATCLIVPGMALRRHRQVGLAVGGAVMTFVAILACMFGPLGGIWAWSVALGVAQGSTFALALTLIVMRSPDADVAARLSGMAQGVGYLIAAGGPLLVGLLRAWTGSFQASAWLFAVIASALVLAGFGAGRARLVAATTTPRGQS</sequence>
<feature type="transmembrane region" description="Helical" evidence="4">
    <location>
        <begin position="263"/>
        <end position="282"/>
    </location>
</feature>
<comment type="caution">
    <text evidence="5">The sequence shown here is derived from an EMBL/GenBank/DDBJ whole genome shotgun (WGS) entry which is preliminary data.</text>
</comment>
<dbReference type="SUPFAM" id="SSF103473">
    <property type="entry name" value="MFS general substrate transporter"/>
    <property type="match status" value="1"/>
</dbReference>
<dbReference type="GO" id="GO:0022857">
    <property type="term" value="F:transmembrane transporter activity"/>
    <property type="evidence" value="ECO:0007669"/>
    <property type="project" value="InterPro"/>
</dbReference>
<dbReference type="InterPro" id="IPR052524">
    <property type="entry name" value="MFS_Cyanate_Porter"/>
</dbReference>
<dbReference type="OrthoDB" id="5317164at2"/>
<dbReference type="PANTHER" id="PTHR23523:SF2">
    <property type="entry name" value="2-NITROIMIDAZOLE TRANSPORTER"/>
    <property type="match status" value="1"/>
</dbReference>
<feature type="transmembrane region" description="Helical" evidence="4">
    <location>
        <begin position="91"/>
        <end position="113"/>
    </location>
</feature>
<evidence type="ECO:0000313" key="5">
    <source>
        <dbReference type="EMBL" id="TPG30992.1"/>
    </source>
</evidence>
<feature type="transmembrane region" description="Helical" evidence="4">
    <location>
        <begin position="330"/>
        <end position="348"/>
    </location>
</feature>
<keyword evidence="2 4" id="KW-1133">Transmembrane helix</keyword>
<feature type="transmembrane region" description="Helical" evidence="4">
    <location>
        <begin position="158"/>
        <end position="177"/>
    </location>
</feature>
<dbReference type="Pfam" id="PF07690">
    <property type="entry name" value="MFS_1"/>
    <property type="match status" value="1"/>
</dbReference>
<protein>
    <submittedName>
        <fullName evidence="5">MFS transporter</fullName>
    </submittedName>
</protein>
<feature type="transmembrane region" description="Helical" evidence="4">
    <location>
        <begin position="233"/>
        <end position="256"/>
    </location>
</feature>